<protein>
    <submittedName>
        <fullName evidence="1">Uncharacterized protein</fullName>
    </submittedName>
</protein>
<proteinExistence type="predicted"/>
<gene>
    <name evidence="1" type="ORF">ElyMa_005634100</name>
</gene>
<dbReference type="EMBL" id="BMAT01011267">
    <property type="protein sequence ID" value="GFR69527.1"/>
    <property type="molecule type" value="Genomic_DNA"/>
</dbReference>
<accession>A0AAV4F8J3</accession>
<evidence type="ECO:0000313" key="1">
    <source>
        <dbReference type="EMBL" id="GFR69527.1"/>
    </source>
</evidence>
<comment type="caution">
    <text evidence="1">The sequence shown here is derived from an EMBL/GenBank/DDBJ whole genome shotgun (WGS) entry which is preliminary data.</text>
</comment>
<dbReference type="AlphaFoldDB" id="A0AAV4F8J3"/>
<evidence type="ECO:0000313" key="2">
    <source>
        <dbReference type="Proteomes" id="UP000762676"/>
    </source>
</evidence>
<reference evidence="1 2" key="1">
    <citation type="journal article" date="2021" name="Elife">
        <title>Chloroplast acquisition without the gene transfer in kleptoplastic sea slugs, Plakobranchus ocellatus.</title>
        <authorList>
            <person name="Maeda T."/>
            <person name="Takahashi S."/>
            <person name="Yoshida T."/>
            <person name="Shimamura S."/>
            <person name="Takaki Y."/>
            <person name="Nagai Y."/>
            <person name="Toyoda A."/>
            <person name="Suzuki Y."/>
            <person name="Arimoto A."/>
            <person name="Ishii H."/>
            <person name="Satoh N."/>
            <person name="Nishiyama T."/>
            <person name="Hasebe M."/>
            <person name="Maruyama T."/>
            <person name="Minagawa J."/>
            <person name="Obokata J."/>
            <person name="Shigenobu S."/>
        </authorList>
    </citation>
    <scope>NUCLEOTIDE SEQUENCE [LARGE SCALE GENOMIC DNA]</scope>
</reference>
<name>A0AAV4F8J3_9GAST</name>
<keyword evidence="2" id="KW-1185">Reference proteome</keyword>
<sequence length="101" mass="11255">MPFCLTCDLKVTQDKTESDTDTHVTPTRDEIAPTTYRCRSYNNKKYCYSPYDAESCGGTGTVQSDVWSNVNVTITSTASPYCGNACITWKAFGGSVCRRRR</sequence>
<organism evidence="1 2">
    <name type="scientific">Elysia marginata</name>
    <dbReference type="NCBI Taxonomy" id="1093978"/>
    <lineage>
        <taxon>Eukaryota</taxon>
        <taxon>Metazoa</taxon>
        <taxon>Spiralia</taxon>
        <taxon>Lophotrochozoa</taxon>
        <taxon>Mollusca</taxon>
        <taxon>Gastropoda</taxon>
        <taxon>Heterobranchia</taxon>
        <taxon>Euthyneura</taxon>
        <taxon>Panpulmonata</taxon>
        <taxon>Sacoglossa</taxon>
        <taxon>Placobranchoidea</taxon>
        <taxon>Plakobranchidae</taxon>
        <taxon>Elysia</taxon>
    </lineage>
</organism>
<dbReference type="Proteomes" id="UP000762676">
    <property type="component" value="Unassembled WGS sequence"/>
</dbReference>